<dbReference type="SUPFAM" id="SSF53098">
    <property type="entry name" value="Ribonuclease H-like"/>
    <property type="match status" value="1"/>
</dbReference>
<dbReference type="GO" id="GO:0003723">
    <property type="term" value="F:RNA binding"/>
    <property type="evidence" value="ECO:0007669"/>
    <property type="project" value="InterPro"/>
</dbReference>
<proteinExistence type="predicted"/>
<dbReference type="AlphaFoldDB" id="A0AAV5V0I1"/>
<dbReference type="Gene3D" id="2.170.260.10">
    <property type="entry name" value="paz domain"/>
    <property type="match status" value="1"/>
</dbReference>
<dbReference type="PANTHER" id="PTHR22891">
    <property type="entry name" value="EUKARYOTIC TRANSLATION INITIATION FACTOR 2C"/>
    <property type="match status" value="1"/>
</dbReference>
<dbReference type="SMART" id="SM00950">
    <property type="entry name" value="Piwi"/>
    <property type="match status" value="1"/>
</dbReference>
<dbReference type="SUPFAM" id="SSF101690">
    <property type="entry name" value="PAZ domain"/>
    <property type="match status" value="1"/>
</dbReference>
<gene>
    <name evidence="2" type="ORF">PFISCL1PPCAC_2781</name>
</gene>
<reference evidence="2" key="1">
    <citation type="submission" date="2023-10" db="EMBL/GenBank/DDBJ databases">
        <title>Genome assembly of Pristionchus species.</title>
        <authorList>
            <person name="Yoshida K."/>
            <person name="Sommer R.J."/>
        </authorList>
    </citation>
    <scope>NUCLEOTIDE SEQUENCE</scope>
    <source>
        <strain evidence="2">RS5133</strain>
    </source>
</reference>
<name>A0AAV5V0I1_9BILA</name>
<dbReference type="InterPro" id="IPR003100">
    <property type="entry name" value="PAZ_dom"/>
</dbReference>
<keyword evidence="3" id="KW-1185">Reference proteome</keyword>
<dbReference type="InterPro" id="IPR036397">
    <property type="entry name" value="RNaseH_sf"/>
</dbReference>
<evidence type="ECO:0000259" key="1">
    <source>
        <dbReference type="PROSITE" id="PS50822"/>
    </source>
</evidence>
<feature type="domain" description="Piwi" evidence="1">
    <location>
        <begin position="704"/>
        <end position="879"/>
    </location>
</feature>
<dbReference type="Gene3D" id="3.30.420.10">
    <property type="entry name" value="Ribonuclease H-like superfamily/Ribonuclease H"/>
    <property type="match status" value="1"/>
</dbReference>
<sequence>MAAPTAELAALALKTVPAAPVLAKGTKGTKRNVLTNSFKVTLKPNQPFYLFDFRVAAIFVNKKGEEKEKEVTKQTKDDFLEQDRKRASLIACLNMKRSGALKGEYLYDRAALLIGLQEVAACKGGEFVHTLTSKTAPDLFAIDSIKEAKEVRVTIKKAADTYQVTTNDMGNKDPAVVKAILSVINLATSQHIFEKFDDYVVYGNGNVYLMEPGKYGFASFDVGSRDKYGGVGMTKGARIIEGASGRSAALTVDTKKTAFHVDWQKVSEKMQQLGWSNNPAEATSCLAGLPCVVFYSGLAKKDQKARTIYIGKVSTKRVKDVTFKDEKTGKTMTLPQYVQMKYNTKIVDTNALVIIDKHDGNTYAPECLLLCPNQRVKSQNAQPVNTEKLIRESATLPERRLAETKTLAAALEIGTASKEQAKLGITVNTTEPIKVEARVLAPVVLGTGNGNTSASGPWAQGKYAQAPLPHFKQWTVLHLTQREGDLTGAVVDAIHRATRNGGWQMDRQMAVRTMCVPIEQDQAAQLERIFKAEKAAGSQFIVIITSHLVKNHFLIKLLELKVGIITQQITTKVAEKISHQANTASNVAIKTLEKLGGQNHFVSKTTADLPPWVTAKGTMICSIQMETPQSLTGKEKEQNALPSRPVMIGWSCDCVRGATERGTTDAQNEKEATHYISSWTYGMPKDYQGGAPYAAAYKEVALSILRAYKKFREAIPTRIVFIRGGVAEGDSEKIRSEELPLWQEVFKSLNAAYNPSFVIITASEMHADRFYAEKITGAKAPQQNLPSGTVIDTVVTNPSKSQAYIQSHVPLQGTAKVTRYTVEHMSLNPAQKMTVNMDDVIRLIHTLCFTHGVCNTPTAVPTPLYIARESMKRARDLFNEWNTKTGRGAAWELDHIIKEFALTTEKDLFGIRVNA</sequence>
<dbReference type="InterPro" id="IPR036085">
    <property type="entry name" value="PAZ_dom_sf"/>
</dbReference>
<dbReference type="Gene3D" id="3.40.50.2300">
    <property type="match status" value="1"/>
</dbReference>
<dbReference type="EMBL" id="BTSY01000001">
    <property type="protein sequence ID" value="GMT11484.1"/>
    <property type="molecule type" value="Genomic_DNA"/>
</dbReference>
<protein>
    <recommendedName>
        <fullName evidence="1">Piwi domain-containing protein</fullName>
    </recommendedName>
</protein>
<organism evidence="2 3">
    <name type="scientific">Pristionchus fissidentatus</name>
    <dbReference type="NCBI Taxonomy" id="1538716"/>
    <lineage>
        <taxon>Eukaryota</taxon>
        <taxon>Metazoa</taxon>
        <taxon>Ecdysozoa</taxon>
        <taxon>Nematoda</taxon>
        <taxon>Chromadorea</taxon>
        <taxon>Rhabditida</taxon>
        <taxon>Rhabditina</taxon>
        <taxon>Diplogasteromorpha</taxon>
        <taxon>Diplogasteroidea</taxon>
        <taxon>Neodiplogasteridae</taxon>
        <taxon>Pristionchus</taxon>
    </lineage>
</organism>
<dbReference type="InterPro" id="IPR012337">
    <property type="entry name" value="RNaseH-like_sf"/>
</dbReference>
<dbReference type="Proteomes" id="UP001432322">
    <property type="component" value="Unassembled WGS sequence"/>
</dbReference>
<evidence type="ECO:0000313" key="3">
    <source>
        <dbReference type="Proteomes" id="UP001432322"/>
    </source>
</evidence>
<accession>A0AAV5V0I1</accession>
<evidence type="ECO:0000313" key="2">
    <source>
        <dbReference type="EMBL" id="GMT11484.1"/>
    </source>
</evidence>
<dbReference type="Pfam" id="PF02170">
    <property type="entry name" value="PAZ"/>
    <property type="match status" value="1"/>
</dbReference>
<comment type="caution">
    <text evidence="2">The sequence shown here is derived from an EMBL/GenBank/DDBJ whole genome shotgun (WGS) entry which is preliminary data.</text>
</comment>
<dbReference type="InterPro" id="IPR003165">
    <property type="entry name" value="Piwi"/>
</dbReference>
<dbReference type="PROSITE" id="PS50822">
    <property type="entry name" value="PIWI"/>
    <property type="match status" value="1"/>
</dbReference>
<dbReference type="Pfam" id="PF02171">
    <property type="entry name" value="Piwi"/>
    <property type="match status" value="1"/>
</dbReference>